<dbReference type="SMART" id="SM01007">
    <property type="entry name" value="Aldolase_II"/>
    <property type="match status" value="1"/>
</dbReference>
<dbReference type="GO" id="GO:0051015">
    <property type="term" value="F:actin filament binding"/>
    <property type="evidence" value="ECO:0007669"/>
    <property type="project" value="TreeGrafter"/>
</dbReference>
<protein>
    <submittedName>
        <fullName evidence="3">Class II aldolase</fullName>
    </submittedName>
</protein>
<evidence type="ECO:0000259" key="2">
    <source>
        <dbReference type="SMART" id="SM01007"/>
    </source>
</evidence>
<feature type="domain" description="Class II aldolase/adducin N-terminal" evidence="2">
    <location>
        <begin position="45"/>
        <end position="227"/>
    </location>
</feature>
<dbReference type="Gene3D" id="3.40.225.10">
    <property type="entry name" value="Class II aldolase/adducin N-terminal domain"/>
    <property type="match status" value="1"/>
</dbReference>
<dbReference type="InterPro" id="IPR036409">
    <property type="entry name" value="Aldolase_II/adducin_N_sf"/>
</dbReference>
<dbReference type="PANTHER" id="PTHR10672">
    <property type="entry name" value="ADDUCIN"/>
    <property type="match status" value="1"/>
</dbReference>
<dbReference type="PANTHER" id="PTHR10672:SF3">
    <property type="entry name" value="PROTEIN HU-LI TAI SHAO"/>
    <property type="match status" value="1"/>
</dbReference>
<dbReference type="Pfam" id="PF00596">
    <property type="entry name" value="Aldolase_II"/>
    <property type="match status" value="1"/>
</dbReference>
<name>A0A8J2Y3G4_9PROT</name>
<gene>
    <name evidence="3" type="ORF">GCM10011342_11510</name>
</gene>
<evidence type="ECO:0000313" key="4">
    <source>
        <dbReference type="Proteomes" id="UP000613582"/>
    </source>
</evidence>
<evidence type="ECO:0000313" key="3">
    <source>
        <dbReference type="EMBL" id="GGD04207.1"/>
    </source>
</evidence>
<proteinExistence type="inferred from homology"/>
<reference evidence="3" key="2">
    <citation type="submission" date="2020-09" db="EMBL/GenBank/DDBJ databases">
        <authorList>
            <person name="Sun Q."/>
            <person name="Zhou Y."/>
        </authorList>
    </citation>
    <scope>NUCLEOTIDE SEQUENCE</scope>
    <source>
        <strain evidence="3">CGMCC 1.12921</strain>
    </source>
</reference>
<reference evidence="3" key="1">
    <citation type="journal article" date="2014" name="Int. J. Syst. Evol. Microbiol.">
        <title>Complete genome sequence of Corynebacterium casei LMG S-19264T (=DSM 44701T), isolated from a smear-ripened cheese.</title>
        <authorList>
            <consortium name="US DOE Joint Genome Institute (JGI-PGF)"/>
            <person name="Walter F."/>
            <person name="Albersmeier A."/>
            <person name="Kalinowski J."/>
            <person name="Ruckert C."/>
        </authorList>
    </citation>
    <scope>NUCLEOTIDE SEQUENCE</scope>
    <source>
        <strain evidence="3">CGMCC 1.12921</strain>
    </source>
</reference>
<dbReference type="InterPro" id="IPR051017">
    <property type="entry name" value="Aldolase-II_Adducin_sf"/>
</dbReference>
<dbReference type="GO" id="GO:0005856">
    <property type="term" value="C:cytoskeleton"/>
    <property type="evidence" value="ECO:0007669"/>
    <property type="project" value="TreeGrafter"/>
</dbReference>
<dbReference type="InterPro" id="IPR001303">
    <property type="entry name" value="Aldolase_II/adducin_N"/>
</dbReference>
<dbReference type="SUPFAM" id="SSF53639">
    <property type="entry name" value="AraD/HMP-PK domain-like"/>
    <property type="match status" value="1"/>
</dbReference>
<dbReference type="AlphaFoldDB" id="A0A8J2Y3G4"/>
<comment type="caution">
    <text evidence="3">The sequence shown here is derived from an EMBL/GenBank/DDBJ whole genome shotgun (WGS) entry which is preliminary data.</text>
</comment>
<evidence type="ECO:0000256" key="1">
    <source>
        <dbReference type="ARBA" id="ARBA00037961"/>
    </source>
</evidence>
<sequence>MTIQHTAGMDQAEAIGVVKGFDIPDPAGIDSLKGQVSDVEWALRCDLAATYRLAALYGWDDLVFTHISLRLPDEDGKARFLMNPYGVLFDEMTASSLIKIDVDGNLAGRTPYFPNPAGFTIHSAVHMNRHDANCVLHLHTPYGVAVSVQKGGLRRYTQFSMIVHDDLAYHDYEGIALDLSERERLVKDIGEKNLLMLRNHGTLTMGENCAIAFLRMYFLEQACKTQILAQAAGTENLIEEPEEMGSLVRQQGAPGFARGLGDNLTWPGLMRKLRRQNPGYDH</sequence>
<comment type="similarity">
    <text evidence="1">Belongs to the aldolase class II family.</text>
</comment>
<accession>A0A8J2Y3G4</accession>
<keyword evidence="4" id="KW-1185">Reference proteome</keyword>
<dbReference type="Proteomes" id="UP000613582">
    <property type="component" value="Unassembled WGS sequence"/>
</dbReference>
<dbReference type="EMBL" id="BMGH01000001">
    <property type="protein sequence ID" value="GGD04207.1"/>
    <property type="molecule type" value="Genomic_DNA"/>
</dbReference>
<organism evidence="3 4">
    <name type="scientific">Aquisalinus flavus</name>
    <dbReference type="NCBI Taxonomy" id="1526572"/>
    <lineage>
        <taxon>Bacteria</taxon>
        <taxon>Pseudomonadati</taxon>
        <taxon>Pseudomonadota</taxon>
        <taxon>Alphaproteobacteria</taxon>
        <taxon>Parvularculales</taxon>
        <taxon>Parvularculaceae</taxon>
        <taxon>Aquisalinus</taxon>
    </lineage>
</organism>
<dbReference type="RefSeq" id="WP_229731418.1">
    <property type="nucleotide sequence ID" value="NZ_BMGH01000001.1"/>
</dbReference>
<dbReference type="NCBIfam" id="NF005451">
    <property type="entry name" value="PRK07044.1"/>
    <property type="match status" value="1"/>
</dbReference>